<evidence type="ECO:0000313" key="2">
    <source>
        <dbReference type="EMBL" id="CAJ1940799.1"/>
    </source>
</evidence>
<dbReference type="Proteomes" id="UP001295423">
    <property type="component" value="Unassembled WGS sequence"/>
</dbReference>
<protein>
    <submittedName>
        <fullName evidence="2">Uncharacterized protein</fullName>
    </submittedName>
</protein>
<evidence type="ECO:0000256" key="1">
    <source>
        <dbReference type="SAM" id="MobiDB-lite"/>
    </source>
</evidence>
<accession>A0AAD2CRQ7</accession>
<sequence length="165" mass="19057">MQSYIQNLMNDHAMDHEKVWIVDDNARSLRSSDPFRRMAAKANHQSPDETDSDDNDRRAQMRARGPQRSDSAIPSGVERSDRRCWTSRLRRSVGSEYKAPRTTAAIGPLQRKWSDNRDSTLCCPVRRDSHDIISVDLNALEFDSSEFNSGEFSMDSIMEDREFER</sequence>
<proteinExistence type="predicted"/>
<evidence type="ECO:0000313" key="3">
    <source>
        <dbReference type="Proteomes" id="UP001295423"/>
    </source>
</evidence>
<dbReference type="AlphaFoldDB" id="A0AAD2CRQ7"/>
<dbReference type="EMBL" id="CAKOGP040000957">
    <property type="protein sequence ID" value="CAJ1940799.1"/>
    <property type="molecule type" value="Genomic_DNA"/>
</dbReference>
<reference evidence="2" key="1">
    <citation type="submission" date="2023-08" db="EMBL/GenBank/DDBJ databases">
        <authorList>
            <person name="Audoor S."/>
            <person name="Bilcke G."/>
        </authorList>
    </citation>
    <scope>NUCLEOTIDE SEQUENCE</scope>
</reference>
<gene>
    <name evidence="2" type="ORF">CYCCA115_LOCUS7222</name>
</gene>
<feature type="region of interest" description="Disordered" evidence="1">
    <location>
        <begin position="36"/>
        <end position="82"/>
    </location>
</feature>
<keyword evidence="3" id="KW-1185">Reference proteome</keyword>
<comment type="caution">
    <text evidence="2">The sequence shown here is derived from an EMBL/GenBank/DDBJ whole genome shotgun (WGS) entry which is preliminary data.</text>
</comment>
<organism evidence="2 3">
    <name type="scientific">Cylindrotheca closterium</name>
    <dbReference type="NCBI Taxonomy" id="2856"/>
    <lineage>
        <taxon>Eukaryota</taxon>
        <taxon>Sar</taxon>
        <taxon>Stramenopiles</taxon>
        <taxon>Ochrophyta</taxon>
        <taxon>Bacillariophyta</taxon>
        <taxon>Bacillariophyceae</taxon>
        <taxon>Bacillariophycidae</taxon>
        <taxon>Bacillariales</taxon>
        <taxon>Bacillariaceae</taxon>
        <taxon>Cylindrotheca</taxon>
    </lineage>
</organism>
<name>A0AAD2CRQ7_9STRA</name>